<dbReference type="KEGG" id="crq:GCK72_013399"/>
<dbReference type="GeneID" id="9808434"/>
<dbReference type="Gene3D" id="3.40.50.150">
    <property type="entry name" value="Vaccinia Virus protein VP39"/>
    <property type="match status" value="1"/>
</dbReference>
<dbReference type="InterPro" id="IPR029063">
    <property type="entry name" value="SAM-dependent_MTases_sf"/>
</dbReference>
<dbReference type="RefSeq" id="XP_053584602.1">
    <property type="nucleotide sequence ID" value="XM_053729830.1"/>
</dbReference>
<evidence type="ECO:0000313" key="2">
    <source>
        <dbReference type="Proteomes" id="UP000483820"/>
    </source>
</evidence>
<proteinExistence type="predicted"/>
<accession>A0A6A5GQN7</accession>
<dbReference type="Proteomes" id="UP000483820">
    <property type="component" value="Chromosome IV"/>
</dbReference>
<evidence type="ECO:0008006" key="3">
    <source>
        <dbReference type="Google" id="ProtNLM"/>
    </source>
</evidence>
<gene>
    <name evidence="1" type="ORF">GCK72_013399</name>
</gene>
<comment type="caution">
    <text evidence="1">The sequence shown here is derived from an EMBL/GenBank/DDBJ whole genome shotgun (WGS) entry which is preliminary data.</text>
</comment>
<name>A0A6A5GQN7_CAERE</name>
<sequence>MYPLMKIVAPMLGVRFMNLGYWPSTSEDDRKLIKFMDDADDLEEYVLNVEAAHLYSDFRKFVKEVSRVLRSGGTFCYVDVRYPHDAYLVNEIAESFGFILQHFEDCTEEVVEGLNYSARKYDDLLERAPFFVQLFKKSLRETYCAPGTDGYERLKSGQKMYVAASWMKN</sequence>
<dbReference type="EMBL" id="WUAV01000004">
    <property type="protein sequence ID" value="KAF1756944.1"/>
    <property type="molecule type" value="Genomic_DNA"/>
</dbReference>
<dbReference type="SUPFAM" id="SSF53335">
    <property type="entry name" value="S-adenosyl-L-methionine-dependent methyltransferases"/>
    <property type="match status" value="1"/>
</dbReference>
<dbReference type="CTD" id="9808434"/>
<reference evidence="1 2" key="1">
    <citation type="submission" date="2019-12" db="EMBL/GenBank/DDBJ databases">
        <title>Chromosome-level assembly of the Caenorhabditis remanei genome.</title>
        <authorList>
            <person name="Teterina A.A."/>
            <person name="Willis J.H."/>
            <person name="Phillips P.C."/>
        </authorList>
    </citation>
    <scope>NUCLEOTIDE SEQUENCE [LARGE SCALE GENOMIC DNA]</scope>
    <source>
        <strain evidence="1 2">PX506</strain>
        <tissue evidence="1">Whole organism</tissue>
    </source>
</reference>
<organism evidence="1 2">
    <name type="scientific">Caenorhabditis remanei</name>
    <name type="common">Caenorhabditis vulgaris</name>
    <dbReference type="NCBI Taxonomy" id="31234"/>
    <lineage>
        <taxon>Eukaryota</taxon>
        <taxon>Metazoa</taxon>
        <taxon>Ecdysozoa</taxon>
        <taxon>Nematoda</taxon>
        <taxon>Chromadorea</taxon>
        <taxon>Rhabditida</taxon>
        <taxon>Rhabditina</taxon>
        <taxon>Rhabditomorpha</taxon>
        <taxon>Rhabditoidea</taxon>
        <taxon>Rhabditidae</taxon>
        <taxon>Peloderinae</taxon>
        <taxon>Caenorhabditis</taxon>
    </lineage>
</organism>
<dbReference type="AlphaFoldDB" id="A0A6A5GQN7"/>
<evidence type="ECO:0000313" key="1">
    <source>
        <dbReference type="EMBL" id="KAF1756944.1"/>
    </source>
</evidence>
<protein>
    <recommendedName>
        <fullName evidence="3">Methyltransferase type 11 domain-containing protein</fullName>
    </recommendedName>
</protein>